<evidence type="ECO:0000313" key="3">
    <source>
        <dbReference type="Proteomes" id="UP000030763"/>
    </source>
</evidence>
<sequence>MERQPQKAPQPTHSFACNERLQTHAKKAAVSAAAVQLFFQDGVDNKNGDITVAVSSKRSSPSADRSSSSSSSSSSKKYNSQFHSQKWDYQQTSWLMESRETQEKMLQKDAPERHESQQGGGDLPQNHLPANTSSFSSSICIGSGRGSRGCACIGGLAEGTDPSSLRLQAHASAPLSLIYLRLSDAPQLSEEVEKKLRAFIGFVESDANSHRQQQKTEYNVSVPQLQQQQRQQQEHPFFADYLPKDVKQQQEVERALRHILFAVVEMATARQFHLPPPSVSHQLYGYDIIVSSNQAPPLGEWALQLPQAVRLF</sequence>
<name>U6M425_EIMMA</name>
<feature type="compositionally biased region" description="Basic and acidic residues" evidence="1">
    <location>
        <begin position="100"/>
        <end position="116"/>
    </location>
</feature>
<proteinExistence type="predicted"/>
<gene>
    <name evidence="2" type="ORF">EMWEY_00002890</name>
</gene>
<keyword evidence="3" id="KW-1185">Reference proteome</keyword>
<dbReference type="EMBL" id="HG719839">
    <property type="protein sequence ID" value="CDJ58766.1"/>
    <property type="molecule type" value="Genomic_DNA"/>
</dbReference>
<dbReference type="RefSeq" id="XP_013335414.1">
    <property type="nucleotide sequence ID" value="XM_013479960.1"/>
</dbReference>
<accession>U6M425</accession>
<evidence type="ECO:0000313" key="2">
    <source>
        <dbReference type="EMBL" id="CDJ58766.1"/>
    </source>
</evidence>
<dbReference type="VEuPathDB" id="ToxoDB:EMWEY_00002890"/>
<feature type="compositionally biased region" description="Low complexity" evidence="1">
    <location>
        <begin position="55"/>
        <end position="77"/>
    </location>
</feature>
<dbReference type="OrthoDB" id="347892at2759"/>
<dbReference type="AlphaFoldDB" id="U6M425"/>
<reference evidence="2" key="1">
    <citation type="submission" date="2013-10" db="EMBL/GenBank/DDBJ databases">
        <title>Genomic analysis of the causative agents of coccidiosis in chickens.</title>
        <authorList>
            <person name="Reid A.J."/>
            <person name="Blake D."/>
            <person name="Billington K."/>
            <person name="Browne H."/>
            <person name="Dunn M."/>
            <person name="Hung S."/>
            <person name="Kawahara F."/>
            <person name="Miranda-Saavedra D."/>
            <person name="Mourier T."/>
            <person name="Nagra H."/>
            <person name="Otto T.D."/>
            <person name="Rawlings N."/>
            <person name="Sanchez A."/>
            <person name="Sanders M."/>
            <person name="Subramaniam C."/>
            <person name="Tay Y."/>
            <person name="Dear P."/>
            <person name="Doerig C."/>
            <person name="Gruber A."/>
            <person name="Parkinson J."/>
            <person name="Shirley M."/>
            <person name="Wan K.L."/>
            <person name="Berriman M."/>
            <person name="Tomley F."/>
            <person name="Pain A."/>
        </authorList>
    </citation>
    <scope>NUCLEOTIDE SEQUENCE [LARGE SCALE GENOMIC DNA]</scope>
    <source>
        <strain evidence="2">Weybridge</strain>
    </source>
</reference>
<feature type="region of interest" description="Disordered" evidence="1">
    <location>
        <begin position="54"/>
        <end position="82"/>
    </location>
</feature>
<organism evidence="2 3">
    <name type="scientific">Eimeria maxima</name>
    <name type="common">Coccidian parasite</name>
    <dbReference type="NCBI Taxonomy" id="5804"/>
    <lineage>
        <taxon>Eukaryota</taxon>
        <taxon>Sar</taxon>
        <taxon>Alveolata</taxon>
        <taxon>Apicomplexa</taxon>
        <taxon>Conoidasida</taxon>
        <taxon>Coccidia</taxon>
        <taxon>Eucoccidiorida</taxon>
        <taxon>Eimeriorina</taxon>
        <taxon>Eimeriidae</taxon>
        <taxon>Eimeria</taxon>
    </lineage>
</organism>
<dbReference type="Proteomes" id="UP000030763">
    <property type="component" value="Unassembled WGS sequence"/>
</dbReference>
<feature type="region of interest" description="Disordered" evidence="1">
    <location>
        <begin position="100"/>
        <end position="129"/>
    </location>
</feature>
<dbReference type="GeneID" id="25334275"/>
<reference evidence="2" key="2">
    <citation type="submission" date="2013-10" db="EMBL/GenBank/DDBJ databases">
        <authorList>
            <person name="Aslett M."/>
        </authorList>
    </citation>
    <scope>NUCLEOTIDE SEQUENCE [LARGE SCALE GENOMIC DNA]</scope>
    <source>
        <strain evidence="2">Weybridge</strain>
    </source>
</reference>
<evidence type="ECO:0000256" key="1">
    <source>
        <dbReference type="SAM" id="MobiDB-lite"/>
    </source>
</evidence>
<protein>
    <submittedName>
        <fullName evidence="2">Uncharacterized protein</fullName>
    </submittedName>
</protein>